<keyword evidence="3" id="KW-1185">Reference proteome</keyword>
<accession>B7P3N9</accession>
<dbReference type="EMBL" id="DS629804">
    <property type="protein sequence ID" value="EEC01211.1"/>
    <property type="molecule type" value="Genomic_DNA"/>
</dbReference>
<organism>
    <name type="scientific">Ixodes scapularis</name>
    <name type="common">Black-legged tick</name>
    <name type="synonym">Deer tick</name>
    <dbReference type="NCBI Taxonomy" id="6945"/>
    <lineage>
        <taxon>Eukaryota</taxon>
        <taxon>Metazoa</taxon>
        <taxon>Ecdysozoa</taxon>
        <taxon>Arthropoda</taxon>
        <taxon>Chelicerata</taxon>
        <taxon>Arachnida</taxon>
        <taxon>Acari</taxon>
        <taxon>Parasitiformes</taxon>
        <taxon>Ixodida</taxon>
        <taxon>Ixodoidea</taxon>
        <taxon>Ixodidae</taxon>
        <taxon>Ixodinae</taxon>
        <taxon>Ixodes</taxon>
    </lineage>
</organism>
<proteinExistence type="predicted"/>
<gene>
    <name evidence="1" type="ORF">IscW_ISCW000077</name>
</gene>
<reference evidence="2" key="2">
    <citation type="submission" date="2020-05" db="UniProtKB">
        <authorList>
            <consortium name="EnsemblMetazoa"/>
        </authorList>
    </citation>
    <scope>IDENTIFICATION</scope>
    <source>
        <strain evidence="2">wikel</strain>
    </source>
</reference>
<dbReference type="VEuPathDB" id="VectorBase:ISCI000077"/>
<sequence>MINFINNIDATWMRFEAGRNFDKFIFMSYIRALLEEHPNSKEFRDLAEFVNEEIHR</sequence>
<dbReference type="EMBL" id="ABJB010983219">
    <property type="status" value="NOT_ANNOTATED_CDS"/>
    <property type="molecule type" value="Genomic_DNA"/>
</dbReference>
<evidence type="ECO:0000313" key="2">
    <source>
        <dbReference type="EnsemblMetazoa" id="ISCW000077-PA"/>
    </source>
</evidence>
<evidence type="ECO:0000313" key="3">
    <source>
        <dbReference type="Proteomes" id="UP000001555"/>
    </source>
</evidence>
<reference evidence="1 3" key="1">
    <citation type="submission" date="2008-03" db="EMBL/GenBank/DDBJ databases">
        <title>Annotation of Ixodes scapularis.</title>
        <authorList>
            <consortium name="Ixodes scapularis Genome Project Consortium"/>
            <person name="Caler E."/>
            <person name="Hannick L.I."/>
            <person name="Bidwell S."/>
            <person name="Joardar V."/>
            <person name="Thiagarajan M."/>
            <person name="Amedeo P."/>
            <person name="Galinsky K.J."/>
            <person name="Schobel S."/>
            <person name="Inman J."/>
            <person name="Hostetler J."/>
            <person name="Miller J."/>
            <person name="Hammond M."/>
            <person name="Megy K."/>
            <person name="Lawson D."/>
            <person name="Kodira C."/>
            <person name="Sutton G."/>
            <person name="Meyer J."/>
            <person name="Hill C.A."/>
            <person name="Birren B."/>
            <person name="Nene V."/>
            <person name="Collins F."/>
            <person name="Alarcon-Chaidez F."/>
            <person name="Wikel S."/>
            <person name="Strausberg R."/>
        </authorList>
    </citation>
    <scope>NUCLEOTIDE SEQUENCE [LARGE SCALE GENOMIC DNA]</scope>
    <source>
        <strain evidence="3">Wikel</strain>
        <strain evidence="1">Wikel colony</strain>
    </source>
</reference>
<name>B7P3N9_IXOSC</name>
<dbReference type="EnsemblMetazoa" id="ISCW000077-RA">
    <property type="protein sequence ID" value="ISCW000077-PA"/>
    <property type="gene ID" value="ISCW000077"/>
</dbReference>
<protein>
    <submittedName>
        <fullName evidence="1 2">Uncharacterized protein</fullName>
    </submittedName>
</protein>
<dbReference type="PaxDb" id="6945-B7P3N9"/>
<dbReference type="AlphaFoldDB" id="B7P3N9"/>
<dbReference type="Proteomes" id="UP000001555">
    <property type="component" value="Unassembled WGS sequence"/>
</dbReference>
<dbReference type="HOGENOM" id="CLU_3016521_0_0_1"/>
<dbReference type="VEuPathDB" id="VectorBase:ISCW000077"/>
<evidence type="ECO:0000313" key="1">
    <source>
        <dbReference type="EMBL" id="EEC01211.1"/>
    </source>
</evidence>
<dbReference type="InParanoid" id="B7P3N9"/>